<feature type="region of interest" description="Disordered" evidence="4">
    <location>
        <begin position="389"/>
        <end position="408"/>
    </location>
</feature>
<dbReference type="GO" id="GO:0004674">
    <property type="term" value="F:protein serine/threonine kinase activity"/>
    <property type="evidence" value="ECO:0007669"/>
    <property type="project" value="TreeGrafter"/>
</dbReference>
<dbReference type="InterPro" id="IPR017508">
    <property type="entry name" value="HipA_N1"/>
</dbReference>
<comment type="similarity">
    <text evidence="1">Belongs to the HipA Ser/Thr kinase family.</text>
</comment>
<dbReference type="Pfam" id="PF13657">
    <property type="entry name" value="Couple_hipA"/>
    <property type="match status" value="1"/>
</dbReference>
<keyword evidence="3" id="KW-0418">Kinase</keyword>
<evidence type="ECO:0000313" key="7">
    <source>
        <dbReference type="EMBL" id="BDS05282.1"/>
    </source>
</evidence>
<proteinExistence type="inferred from homology"/>
<evidence type="ECO:0000256" key="4">
    <source>
        <dbReference type="SAM" id="MobiDB-lite"/>
    </source>
</evidence>
<reference evidence="7" key="1">
    <citation type="submission" date="2024-07" db="EMBL/GenBank/DDBJ databases">
        <title>Complete genome sequence of Verrucomicrobiaceae bacterium NT6N.</title>
        <authorList>
            <person name="Huang C."/>
            <person name="Takami H."/>
            <person name="Hamasaki K."/>
        </authorList>
    </citation>
    <scope>NUCLEOTIDE SEQUENCE</scope>
    <source>
        <strain evidence="7">NT6N</strain>
    </source>
</reference>
<evidence type="ECO:0000259" key="6">
    <source>
        <dbReference type="Pfam" id="PF13657"/>
    </source>
</evidence>
<dbReference type="PANTHER" id="PTHR37419">
    <property type="entry name" value="SERINE/THREONINE-PROTEIN KINASE TOXIN HIPA"/>
    <property type="match status" value="1"/>
</dbReference>
<protein>
    <submittedName>
        <fullName evidence="7">Toxin HipA</fullName>
    </submittedName>
</protein>
<feature type="domain" description="HipA N-terminal subdomain 1" evidence="6">
    <location>
        <begin position="14"/>
        <end position="115"/>
    </location>
</feature>
<evidence type="ECO:0000256" key="1">
    <source>
        <dbReference type="ARBA" id="ARBA00010164"/>
    </source>
</evidence>
<accession>A0AAT9FH26</accession>
<dbReference type="EMBL" id="AP026866">
    <property type="protein sequence ID" value="BDS05282.1"/>
    <property type="molecule type" value="Genomic_DNA"/>
</dbReference>
<evidence type="ECO:0000256" key="3">
    <source>
        <dbReference type="ARBA" id="ARBA00022777"/>
    </source>
</evidence>
<dbReference type="GO" id="GO:0005829">
    <property type="term" value="C:cytosol"/>
    <property type="evidence" value="ECO:0007669"/>
    <property type="project" value="TreeGrafter"/>
</dbReference>
<organism evidence="7">
    <name type="scientific">Oceaniferula spumae</name>
    <dbReference type="NCBI Taxonomy" id="2979115"/>
    <lineage>
        <taxon>Bacteria</taxon>
        <taxon>Pseudomonadati</taxon>
        <taxon>Verrucomicrobiota</taxon>
        <taxon>Verrucomicrobiia</taxon>
        <taxon>Verrucomicrobiales</taxon>
        <taxon>Verrucomicrobiaceae</taxon>
        <taxon>Oceaniferula</taxon>
    </lineage>
</organism>
<feature type="domain" description="HipA-like C-terminal" evidence="5">
    <location>
        <begin position="160"/>
        <end position="380"/>
    </location>
</feature>
<name>A0AAT9FH26_9BACT</name>
<evidence type="ECO:0000256" key="2">
    <source>
        <dbReference type="ARBA" id="ARBA00022679"/>
    </source>
</evidence>
<dbReference type="InterPro" id="IPR012893">
    <property type="entry name" value="HipA-like_C"/>
</dbReference>
<dbReference type="PANTHER" id="PTHR37419:SF8">
    <property type="entry name" value="TOXIN YJJJ"/>
    <property type="match status" value="1"/>
</dbReference>
<evidence type="ECO:0000259" key="5">
    <source>
        <dbReference type="Pfam" id="PF07804"/>
    </source>
</evidence>
<gene>
    <name evidence="7" type="ORF">NT6N_03220</name>
</gene>
<dbReference type="InterPro" id="IPR052028">
    <property type="entry name" value="HipA_Ser/Thr_kinase"/>
</dbReference>
<feature type="compositionally biased region" description="Basic and acidic residues" evidence="4">
    <location>
        <begin position="394"/>
        <end position="408"/>
    </location>
</feature>
<keyword evidence="2" id="KW-0808">Transferase</keyword>
<dbReference type="KEGG" id="osu:NT6N_03220"/>
<dbReference type="Pfam" id="PF07804">
    <property type="entry name" value="HipA_C"/>
    <property type="match status" value="1"/>
</dbReference>
<dbReference type="AlphaFoldDB" id="A0AAT9FH26"/>
<sequence length="408" mass="44892">MRVEVLYLGGGENVVIGELAEAADGRIFFEYHQEWLARGTELSPVYLPNSLQGSVTTPTPEFGPLFGLFADSLPDWWGEQMMKSYFGDKGIPWNRVTALQKLACAGGHAMGALGYEPPLSGGTFREELTVEVAELVSNAHSFIHGETGEMLPGLLRSGLSPGGAQPKVLLGFNDDFSESVAGGGRLPEGYERWLLKFDLDPEYELGREEYAYSLMARSAGIRMAETHLLNGAEGSCHFLSKRFDRPGDSRRHIHTYSGLTHTLVRNGLEYGELMDLTRVLTGSEAEVEEVFLRACFNVLAGNEDDHGKNHAFLMEPDGTWIVSPAYDLTRTSNPLVSGMRAASVNGKSVNVGRADLKRLGESQSVRHIDHTIERVLEAINDWPRWAEQAGLSPHRTEQVREEMPGTGA</sequence>